<sequence length="61" mass="6431">MLSGPADKASRTNSGGVHIGPVRAAIHRFTAESTAPKRTPEADQSPGVLTVHDDFTHTKHA</sequence>
<feature type="region of interest" description="Disordered" evidence="1">
    <location>
        <begin position="1"/>
        <end position="61"/>
    </location>
</feature>
<keyword evidence="3" id="KW-1185">Reference proteome</keyword>
<evidence type="ECO:0000313" key="2">
    <source>
        <dbReference type="EMBL" id="GAA2915404.1"/>
    </source>
</evidence>
<name>A0ABN3WJ11_STRTU</name>
<gene>
    <name evidence="2" type="ORF">GCM10020221_08910</name>
</gene>
<proteinExistence type="predicted"/>
<evidence type="ECO:0000256" key="1">
    <source>
        <dbReference type="SAM" id="MobiDB-lite"/>
    </source>
</evidence>
<accession>A0ABN3WJ11</accession>
<dbReference type="EMBL" id="BAAAXZ010000034">
    <property type="protein sequence ID" value="GAA2915404.1"/>
    <property type="molecule type" value="Genomic_DNA"/>
</dbReference>
<protein>
    <submittedName>
        <fullName evidence="2">Uncharacterized protein</fullName>
    </submittedName>
</protein>
<feature type="compositionally biased region" description="Basic and acidic residues" evidence="1">
    <location>
        <begin position="51"/>
        <end position="61"/>
    </location>
</feature>
<evidence type="ECO:0000313" key="3">
    <source>
        <dbReference type="Proteomes" id="UP001501102"/>
    </source>
</evidence>
<reference evidence="2 3" key="1">
    <citation type="journal article" date="2019" name="Int. J. Syst. Evol. Microbiol.">
        <title>The Global Catalogue of Microorganisms (GCM) 10K type strain sequencing project: providing services to taxonomists for standard genome sequencing and annotation.</title>
        <authorList>
            <consortium name="The Broad Institute Genomics Platform"/>
            <consortium name="The Broad Institute Genome Sequencing Center for Infectious Disease"/>
            <person name="Wu L."/>
            <person name="Ma J."/>
        </authorList>
    </citation>
    <scope>NUCLEOTIDE SEQUENCE [LARGE SCALE GENOMIC DNA]</scope>
    <source>
        <strain evidence="2 3">JCM 4087</strain>
    </source>
</reference>
<comment type="caution">
    <text evidence="2">The sequence shown here is derived from an EMBL/GenBank/DDBJ whole genome shotgun (WGS) entry which is preliminary data.</text>
</comment>
<dbReference type="Proteomes" id="UP001501102">
    <property type="component" value="Unassembled WGS sequence"/>
</dbReference>
<organism evidence="2 3">
    <name type="scientific">Streptomyces thioluteus</name>
    <dbReference type="NCBI Taxonomy" id="66431"/>
    <lineage>
        <taxon>Bacteria</taxon>
        <taxon>Bacillati</taxon>
        <taxon>Actinomycetota</taxon>
        <taxon>Actinomycetes</taxon>
        <taxon>Kitasatosporales</taxon>
        <taxon>Streptomycetaceae</taxon>
        <taxon>Streptomyces</taxon>
    </lineage>
</organism>